<comment type="similarity">
    <text evidence="3 15">Belongs to the argininosuccinate synthase family. Type 2 subfamily.</text>
</comment>
<keyword evidence="11 15" id="KW-0547">Nucleotide-binding</keyword>
<evidence type="ECO:0000256" key="10">
    <source>
        <dbReference type="ARBA" id="ARBA00022605"/>
    </source>
</evidence>
<dbReference type="InterPro" id="IPR018223">
    <property type="entry name" value="Arginosuc_synth_CS"/>
</dbReference>
<feature type="binding site" evidence="15">
    <location>
        <position position="137"/>
    </location>
    <ligand>
        <name>L-aspartate</name>
        <dbReference type="ChEBI" id="CHEBI:29991"/>
    </ligand>
</feature>
<feature type="binding site" evidence="15">
    <location>
        <position position="136"/>
    </location>
    <ligand>
        <name>L-aspartate</name>
        <dbReference type="ChEBI" id="CHEBI:29991"/>
    </ligand>
</feature>
<feature type="binding site" evidence="15">
    <location>
        <position position="132"/>
    </location>
    <ligand>
        <name>L-aspartate</name>
        <dbReference type="ChEBI" id="CHEBI:29991"/>
    </ligand>
</feature>
<dbReference type="NCBIfam" id="TIGR00032">
    <property type="entry name" value="argG"/>
    <property type="match status" value="1"/>
</dbReference>
<evidence type="ECO:0000256" key="9">
    <source>
        <dbReference type="ARBA" id="ARBA00022598"/>
    </source>
</evidence>
<dbReference type="GO" id="GO:0005524">
    <property type="term" value="F:ATP binding"/>
    <property type="evidence" value="ECO:0007669"/>
    <property type="project" value="UniProtKB-UniRule"/>
</dbReference>
<keyword evidence="8 15" id="KW-0055">Arginine biosynthesis</keyword>
<feature type="binding site" evidence="15">
    <location>
        <position position="202"/>
    </location>
    <ligand>
        <name>L-citrulline</name>
        <dbReference type="ChEBI" id="CHEBI:57743"/>
    </ligand>
</feature>
<feature type="binding site" evidence="15">
    <location>
        <position position="130"/>
    </location>
    <ligand>
        <name>ATP</name>
        <dbReference type="ChEBI" id="CHEBI:30616"/>
    </ligand>
</feature>
<dbReference type="Gene3D" id="3.90.1260.10">
    <property type="entry name" value="Argininosuccinate synthetase, chain A, domain 2"/>
    <property type="match status" value="1"/>
</dbReference>
<evidence type="ECO:0000256" key="13">
    <source>
        <dbReference type="ARBA" id="ARBA00029916"/>
    </source>
</evidence>
<keyword evidence="9 15" id="KW-0436">Ligase</keyword>
<dbReference type="InterPro" id="IPR023437">
    <property type="entry name" value="Arg_succ_synth_type2_subfam"/>
</dbReference>
<dbReference type="AlphaFoldDB" id="I2NK81"/>
<comment type="subunit">
    <text evidence="4 15">Homotetramer.</text>
</comment>
<dbReference type="PANTHER" id="PTHR11587:SF2">
    <property type="entry name" value="ARGININOSUCCINATE SYNTHASE"/>
    <property type="match status" value="1"/>
</dbReference>
<evidence type="ECO:0000256" key="14">
    <source>
        <dbReference type="ARBA" id="ARBA00049077"/>
    </source>
</evidence>
<accession>I2NK81</accession>
<dbReference type="PATRIC" id="fig|1095743.3.peg.645"/>
<dbReference type="InterPro" id="IPR048267">
    <property type="entry name" value="Arginosuc_syn_N"/>
</dbReference>
<organism evidence="18 19">
    <name type="scientific">Haemophilus paraphrohaemolyticus HK411</name>
    <dbReference type="NCBI Taxonomy" id="1095743"/>
    <lineage>
        <taxon>Bacteria</taxon>
        <taxon>Pseudomonadati</taxon>
        <taxon>Pseudomonadota</taxon>
        <taxon>Gammaproteobacteria</taxon>
        <taxon>Pasteurellales</taxon>
        <taxon>Pasteurellaceae</taxon>
        <taxon>Haemophilus</taxon>
    </lineage>
</organism>
<dbReference type="GO" id="GO:0000053">
    <property type="term" value="P:argininosuccinate metabolic process"/>
    <property type="evidence" value="ECO:0007669"/>
    <property type="project" value="TreeGrafter"/>
</dbReference>
<dbReference type="EC" id="6.3.4.5" evidence="5 15"/>
<comment type="pathway">
    <text evidence="2 15">Amino-acid biosynthesis; L-arginine biosynthesis; L-arginine from L-ornithine and carbamoyl phosphate: step 2/3.</text>
</comment>
<dbReference type="HAMAP" id="MF_00581">
    <property type="entry name" value="Arg_succ_synth_type2"/>
    <property type="match status" value="1"/>
</dbReference>
<comment type="caution">
    <text evidence="18">The sequence shown here is derived from an EMBL/GenBank/DDBJ whole genome shotgun (WGS) entry which is preliminary data.</text>
</comment>
<dbReference type="GO" id="GO:0000050">
    <property type="term" value="P:urea cycle"/>
    <property type="evidence" value="ECO:0007669"/>
    <property type="project" value="TreeGrafter"/>
</dbReference>
<reference evidence="18 19" key="1">
    <citation type="submission" date="2012-04" db="EMBL/GenBank/DDBJ databases">
        <authorList>
            <person name="Harkins D.M."/>
            <person name="Madupu R."/>
            <person name="Durkin A.S."/>
            <person name="Torralba M."/>
            <person name="Methe B."/>
            <person name="Sutton G.G."/>
            <person name="Nelson K.E."/>
        </authorList>
    </citation>
    <scope>NUCLEOTIDE SEQUENCE [LARGE SCALE GENOMIC DNA]</scope>
    <source>
        <strain evidence="18 19">HK411</strain>
    </source>
</reference>
<dbReference type="InterPro" id="IPR024073">
    <property type="entry name" value="AS_multimer_C_tail"/>
</dbReference>
<feature type="binding site" evidence="15">
    <location>
        <position position="193"/>
    </location>
    <ligand>
        <name>L-citrulline</name>
        <dbReference type="ChEBI" id="CHEBI:57743"/>
    </ligand>
</feature>
<evidence type="ECO:0000256" key="12">
    <source>
        <dbReference type="ARBA" id="ARBA00022840"/>
    </source>
</evidence>
<keyword evidence="12 15" id="KW-0067">ATP-binding</keyword>
<feature type="binding site" evidence="15">
    <location>
        <begin position="18"/>
        <end position="26"/>
    </location>
    <ligand>
        <name>ATP</name>
        <dbReference type="ChEBI" id="CHEBI:30616"/>
    </ligand>
</feature>
<comment type="subcellular location">
    <subcellularLocation>
        <location evidence="1 15">Cytoplasm</location>
    </subcellularLocation>
</comment>
<dbReference type="CDD" id="cd01999">
    <property type="entry name" value="ASS"/>
    <property type="match status" value="1"/>
</dbReference>
<dbReference type="GO" id="GO:0006526">
    <property type="term" value="P:L-arginine biosynthetic process"/>
    <property type="evidence" value="ECO:0007669"/>
    <property type="project" value="UniProtKB-UniRule"/>
</dbReference>
<dbReference type="Gene3D" id="1.10.287.400">
    <property type="match status" value="1"/>
</dbReference>
<dbReference type="InterPro" id="IPR001518">
    <property type="entry name" value="Arginosuc_synth"/>
</dbReference>
<dbReference type="RefSeq" id="WP_005708507.1">
    <property type="nucleotide sequence ID" value="NZ_AJMU01000047.1"/>
</dbReference>
<feature type="binding site" evidence="15">
    <location>
        <position position="44"/>
    </location>
    <ligand>
        <name>ATP</name>
        <dbReference type="ChEBI" id="CHEBI:30616"/>
    </ligand>
</feature>
<keyword evidence="10 15" id="KW-0028">Amino-acid biosynthesis</keyword>
<keyword evidence="7 15" id="KW-0963">Cytoplasm</keyword>
<dbReference type="Pfam" id="PF20979">
    <property type="entry name" value="Arginosuc_syn_C"/>
    <property type="match status" value="1"/>
</dbReference>
<dbReference type="GO" id="GO:0042803">
    <property type="term" value="F:protein homodimerization activity"/>
    <property type="evidence" value="ECO:0007669"/>
    <property type="project" value="InterPro"/>
</dbReference>
<evidence type="ECO:0000256" key="7">
    <source>
        <dbReference type="ARBA" id="ARBA00022490"/>
    </source>
</evidence>
<evidence type="ECO:0000313" key="18">
    <source>
        <dbReference type="EMBL" id="EIG26242.1"/>
    </source>
</evidence>
<dbReference type="InterPro" id="IPR023434">
    <property type="entry name" value="Arginosuc_synth_type_1_subfam"/>
</dbReference>
<dbReference type="OrthoDB" id="9801641at2"/>
<dbReference type="EMBL" id="AJMU01000047">
    <property type="protein sequence ID" value="EIG26242.1"/>
    <property type="molecule type" value="Genomic_DNA"/>
</dbReference>
<dbReference type="UniPathway" id="UPA00068">
    <property type="reaction ID" value="UER00113"/>
</dbReference>
<dbReference type="GO" id="GO:0005737">
    <property type="term" value="C:cytoplasm"/>
    <property type="evidence" value="ECO:0007669"/>
    <property type="project" value="UniProtKB-SubCell"/>
</dbReference>
<feature type="domain" description="Arginosuccinate synthase-like N-terminal" evidence="16">
    <location>
        <begin position="14"/>
        <end position="162"/>
    </location>
</feature>
<feature type="binding site" evidence="15">
    <location>
        <position position="137"/>
    </location>
    <ligand>
        <name>ATP</name>
        <dbReference type="ChEBI" id="CHEBI:30616"/>
    </ligand>
</feature>
<dbReference type="eggNOG" id="COG0137">
    <property type="taxonomic scope" value="Bacteria"/>
</dbReference>
<proteinExistence type="inferred from homology"/>
<evidence type="ECO:0000256" key="1">
    <source>
        <dbReference type="ARBA" id="ARBA00004496"/>
    </source>
</evidence>
<dbReference type="InterPro" id="IPR014729">
    <property type="entry name" value="Rossmann-like_a/b/a_fold"/>
</dbReference>
<feature type="binding site" evidence="15">
    <location>
        <position position="100"/>
    </location>
    <ligand>
        <name>L-citrulline</name>
        <dbReference type="ChEBI" id="CHEBI:57743"/>
    </ligand>
</feature>
<evidence type="ECO:0000256" key="8">
    <source>
        <dbReference type="ARBA" id="ARBA00022571"/>
    </source>
</evidence>
<evidence type="ECO:0000256" key="6">
    <source>
        <dbReference type="ARBA" id="ARBA00014810"/>
    </source>
</evidence>
<gene>
    <name evidence="15 18" type="primary">argG</name>
    <name evidence="18" type="ORF">HMPREF1054_0233</name>
</gene>
<evidence type="ECO:0000256" key="2">
    <source>
        <dbReference type="ARBA" id="ARBA00004967"/>
    </source>
</evidence>
<evidence type="ECO:0000256" key="15">
    <source>
        <dbReference type="HAMAP-Rule" id="MF_00581"/>
    </source>
</evidence>
<dbReference type="SUPFAM" id="SSF69864">
    <property type="entry name" value="Argininosuccinate synthetase, C-terminal domain"/>
    <property type="match status" value="1"/>
</dbReference>
<feature type="binding site" evidence="15">
    <location>
        <position position="195"/>
    </location>
    <ligand>
        <name>ATP</name>
        <dbReference type="ChEBI" id="CHEBI:30616"/>
    </ligand>
</feature>
<name>I2NK81_9PAST</name>
<evidence type="ECO:0000256" key="3">
    <source>
        <dbReference type="ARBA" id="ARBA00009088"/>
    </source>
</evidence>
<evidence type="ECO:0000256" key="11">
    <source>
        <dbReference type="ARBA" id="ARBA00022741"/>
    </source>
</evidence>
<evidence type="ECO:0000313" key="19">
    <source>
        <dbReference type="Proteomes" id="UP000003345"/>
    </source>
</evidence>
<comment type="catalytic activity">
    <reaction evidence="14 15">
        <text>L-citrulline + L-aspartate + ATP = 2-(N(omega)-L-arginino)succinate + AMP + diphosphate + H(+)</text>
        <dbReference type="Rhea" id="RHEA:10932"/>
        <dbReference type="ChEBI" id="CHEBI:15378"/>
        <dbReference type="ChEBI" id="CHEBI:29991"/>
        <dbReference type="ChEBI" id="CHEBI:30616"/>
        <dbReference type="ChEBI" id="CHEBI:33019"/>
        <dbReference type="ChEBI" id="CHEBI:57472"/>
        <dbReference type="ChEBI" id="CHEBI:57743"/>
        <dbReference type="ChEBI" id="CHEBI:456215"/>
        <dbReference type="EC" id="6.3.4.5"/>
    </reaction>
</comment>
<protein>
    <recommendedName>
        <fullName evidence="6 15">Argininosuccinate synthase</fullName>
        <ecNumber evidence="5 15">6.3.4.5</ecNumber>
    </recommendedName>
    <alternativeName>
        <fullName evidence="13 15">Citrulline--aspartate ligase</fullName>
    </alternativeName>
</protein>
<dbReference type="PANTHER" id="PTHR11587">
    <property type="entry name" value="ARGININOSUCCINATE SYNTHASE"/>
    <property type="match status" value="1"/>
</dbReference>
<sequence>MSATILESLPLGQKVGIAFSGGLDTSAALLWMRKKGAVPYAYTAHLGQPDEDDYNAIPKKAMEYGAENARLIDCRQQLAHEGIAAIQCGAFHISTGGIPYFNTTPLGRAVTGTMLVAAMKEDDVNIWGDGSTFKGNDIERFYRYGLLTNPKLKIYKPWLDNQFIDELGGRFEMSQFLIANGFDYKMSVEKAYSTDSNMLGATHEAKDLEELSTGMKIVKPIMGVAFWDESVEIKPETVTVTFEEGVPVALNGKRFDDAVELILEANRIGGRHGLGMSDQIENRIIEAKSRGIYEAPGMALLHIAYERLVTGIHNEDTIEQYRINGLRLGRLLYQGRWFDPQALMLRETAQRWVAKAITGTVTLELRRGNDFTILNTESPNLTYEAERLSMEKVEDAPFTPSDRIGQLTMRNLDIVDTRGKLAIYTDTGLISANNQVVPQLGSK</sequence>
<dbReference type="InterPro" id="IPR024074">
    <property type="entry name" value="AS_cat/multimer_dom_body"/>
</dbReference>
<feature type="binding site" evidence="15">
    <location>
        <position position="204"/>
    </location>
    <ligand>
        <name>L-citrulline</name>
        <dbReference type="ChEBI" id="CHEBI:57743"/>
    </ligand>
</feature>
<dbReference type="NCBIfam" id="NF003779">
    <property type="entry name" value="PRK05370.1"/>
    <property type="match status" value="1"/>
</dbReference>
<dbReference type="PROSITE" id="PS00564">
    <property type="entry name" value="ARGININOSUCCIN_SYN_1"/>
    <property type="match status" value="1"/>
</dbReference>
<dbReference type="SUPFAM" id="SSF52402">
    <property type="entry name" value="Adenine nucleotide alpha hydrolases-like"/>
    <property type="match status" value="1"/>
</dbReference>
<evidence type="ECO:0000256" key="5">
    <source>
        <dbReference type="ARBA" id="ARBA00012286"/>
    </source>
</evidence>
<feature type="binding site" evidence="15">
    <location>
        <position position="132"/>
    </location>
    <ligand>
        <name>ATP</name>
        <dbReference type="ChEBI" id="CHEBI:30616"/>
    </ligand>
</feature>
<dbReference type="InterPro" id="IPR048268">
    <property type="entry name" value="Arginosuc_syn_C"/>
</dbReference>
<feature type="binding site" evidence="15">
    <location>
        <position position="140"/>
    </location>
    <ligand>
        <name>L-citrulline</name>
        <dbReference type="ChEBI" id="CHEBI:57743"/>
    </ligand>
</feature>
<dbReference type="PROSITE" id="PS00565">
    <property type="entry name" value="ARGININOSUCCIN_SYN_2"/>
    <property type="match status" value="1"/>
</dbReference>
<dbReference type="Gene3D" id="3.40.50.620">
    <property type="entry name" value="HUPs"/>
    <property type="match status" value="1"/>
</dbReference>
<evidence type="ECO:0000259" key="17">
    <source>
        <dbReference type="Pfam" id="PF20979"/>
    </source>
</evidence>
<feature type="domain" description="Arginosuccinate synthase C-terminal" evidence="17">
    <location>
        <begin position="192"/>
        <end position="406"/>
    </location>
</feature>
<dbReference type="Proteomes" id="UP000003345">
    <property type="component" value="Unassembled WGS sequence"/>
</dbReference>
<dbReference type="Pfam" id="PF00764">
    <property type="entry name" value="Arginosuc_synth"/>
    <property type="match status" value="1"/>
</dbReference>
<feature type="binding site" evidence="15">
    <location>
        <position position="136"/>
    </location>
    <ligand>
        <name>L-citrulline</name>
        <dbReference type="ChEBI" id="CHEBI:57743"/>
    </ligand>
</feature>
<evidence type="ECO:0000259" key="16">
    <source>
        <dbReference type="Pfam" id="PF00764"/>
    </source>
</evidence>
<evidence type="ECO:0000256" key="4">
    <source>
        <dbReference type="ARBA" id="ARBA00011881"/>
    </source>
</evidence>
<feature type="binding site" evidence="15">
    <location>
        <position position="281"/>
    </location>
    <ligand>
        <name>L-citrulline</name>
        <dbReference type="ChEBI" id="CHEBI:57743"/>
    </ligand>
</feature>
<dbReference type="GO" id="GO:0004055">
    <property type="term" value="F:argininosuccinate synthase activity"/>
    <property type="evidence" value="ECO:0007669"/>
    <property type="project" value="UniProtKB-UniRule"/>
</dbReference>